<dbReference type="HOGENOM" id="CLU_069480_0_0_1"/>
<feature type="region of interest" description="Disordered" evidence="11">
    <location>
        <begin position="288"/>
        <end position="328"/>
    </location>
</feature>
<sequence length="328" mass="37775">MTRRKSADGAPSKNAVDPIQVFAERLRDHKSLESRWAVMQENRVEYFRGKDFVSMLKANPDLVKDGLGSDEEEVANLLLRTKLILRCERVVKSLRPGKKKLSKWPARLQLCPDQSFSQNDAFYAWTFERKRPLWQTVLSFLLPVLTLACCLFPLFPHWCKLVVMYLCLTLLVLIFGILIIRWMIFGISYILLGKRVWFFPNILADDASFSEIIKFWPEPPKEDEKPPKWTSRLAFTCVTIGVVWFCVRHSPDEAARARYQKGVSNIIDEILEWSPKLALSGKVEEAAPANITEATESTQPANEKPDFSNATEGQDHEQEQQQRSEQEI</sequence>
<comment type="subcellular location">
    <subcellularLocation>
        <location evidence="1">Endoplasmic reticulum membrane</location>
        <topology evidence="1">Multi-pass membrane protein</topology>
    </subcellularLocation>
</comment>
<keyword evidence="8 12" id="KW-1133">Transmembrane helix</keyword>
<dbReference type="GO" id="GO:0005789">
    <property type="term" value="C:endoplasmic reticulum membrane"/>
    <property type="evidence" value="ECO:0007669"/>
    <property type="project" value="UniProtKB-SubCell"/>
</dbReference>
<keyword evidence="5 12" id="KW-0812">Transmembrane</keyword>
<dbReference type="STRING" id="88036.D8REE3"/>
<proteinExistence type="inferred from homology"/>
<evidence type="ECO:0000313" key="13">
    <source>
        <dbReference type="EMBL" id="EFJ29427.1"/>
    </source>
</evidence>
<keyword evidence="4" id="KW-0813">Transport</keyword>
<evidence type="ECO:0000256" key="6">
    <source>
        <dbReference type="ARBA" id="ARBA00022824"/>
    </source>
</evidence>
<name>D8REE3_SELML</name>
<evidence type="ECO:0000256" key="8">
    <source>
        <dbReference type="ARBA" id="ARBA00022989"/>
    </source>
</evidence>
<evidence type="ECO:0000256" key="9">
    <source>
        <dbReference type="ARBA" id="ARBA00023010"/>
    </source>
</evidence>
<feature type="compositionally biased region" description="Polar residues" evidence="11">
    <location>
        <begin position="292"/>
        <end position="301"/>
    </location>
</feature>
<keyword evidence="14" id="KW-1185">Reference proteome</keyword>
<dbReference type="Pfam" id="PF03839">
    <property type="entry name" value="Sec62"/>
    <property type="match status" value="1"/>
</dbReference>
<accession>D8REE3</accession>
<evidence type="ECO:0000256" key="2">
    <source>
        <dbReference type="ARBA" id="ARBA00010604"/>
    </source>
</evidence>
<keyword evidence="7" id="KW-0653">Protein transport</keyword>
<dbReference type="KEGG" id="smo:SELMODRAFT_440786"/>
<evidence type="ECO:0000313" key="14">
    <source>
        <dbReference type="Proteomes" id="UP000001514"/>
    </source>
</evidence>
<dbReference type="OMA" id="VYPHQCK"/>
<dbReference type="Proteomes" id="UP000001514">
    <property type="component" value="Unassembled WGS sequence"/>
</dbReference>
<dbReference type="EMBL" id="GL377577">
    <property type="protein sequence ID" value="EFJ29427.1"/>
    <property type="molecule type" value="Genomic_DNA"/>
</dbReference>
<evidence type="ECO:0000256" key="5">
    <source>
        <dbReference type="ARBA" id="ARBA00022692"/>
    </source>
</evidence>
<keyword evidence="10 12" id="KW-0472">Membrane</keyword>
<reference evidence="13 14" key="1">
    <citation type="journal article" date="2011" name="Science">
        <title>The Selaginella genome identifies genetic changes associated with the evolution of vascular plants.</title>
        <authorList>
            <person name="Banks J.A."/>
            <person name="Nishiyama T."/>
            <person name="Hasebe M."/>
            <person name="Bowman J.L."/>
            <person name="Gribskov M."/>
            <person name="dePamphilis C."/>
            <person name="Albert V.A."/>
            <person name="Aono N."/>
            <person name="Aoyama T."/>
            <person name="Ambrose B.A."/>
            <person name="Ashton N.W."/>
            <person name="Axtell M.J."/>
            <person name="Barker E."/>
            <person name="Barker M.S."/>
            <person name="Bennetzen J.L."/>
            <person name="Bonawitz N.D."/>
            <person name="Chapple C."/>
            <person name="Cheng C."/>
            <person name="Correa L.G."/>
            <person name="Dacre M."/>
            <person name="DeBarry J."/>
            <person name="Dreyer I."/>
            <person name="Elias M."/>
            <person name="Engstrom E.M."/>
            <person name="Estelle M."/>
            <person name="Feng L."/>
            <person name="Finet C."/>
            <person name="Floyd S.K."/>
            <person name="Frommer W.B."/>
            <person name="Fujita T."/>
            <person name="Gramzow L."/>
            <person name="Gutensohn M."/>
            <person name="Harholt J."/>
            <person name="Hattori M."/>
            <person name="Heyl A."/>
            <person name="Hirai T."/>
            <person name="Hiwatashi Y."/>
            <person name="Ishikawa M."/>
            <person name="Iwata M."/>
            <person name="Karol K.G."/>
            <person name="Koehler B."/>
            <person name="Kolukisaoglu U."/>
            <person name="Kubo M."/>
            <person name="Kurata T."/>
            <person name="Lalonde S."/>
            <person name="Li K."/>
            <person name="Li Y."/>
            <person name="Litt A."/>
            <person name="Lyons E."/>
            <person name="Manning G."/>
            <person name="Maruyama T."/>
            <person name="Michael T.P."/>
            <person name="Mikami K."/>
            <person name="Miyazaki S."/>
            <person name="Morinaga S."/>
            <person name="Murata T."/>
            <person name="Mueller-Roeber B."/>
            <person name="Nelson D.R."/>
            <person name="Obara M."/>
            <person name="Oguri Y."/>
            <person name="Olmstead R.G."/>
            <person name="Onodera N."/>
            <person name="Petersen B.L."/>
            <person name="Pils B."/>
            <person name="Prigge M."/>
            <person name="Rensing S.A."/>
            <person name="Riano-Pachon D.M."/>
            <person name="Roberts A.W."/>
            <person name="Sato Y."/>
            <person name="Scheller H.V."/>
            <person name="Schulz B."/>
            <person name="Schulz C."/>
            <person name="Shakirov E.V."/>
            <person name="Shibagaki N."/>
            <person name="Shinohara N."/>
            <person name="Shippen D.E."/>
            <person name="Soerensen I."/>
            <person name="Sotooka R."/>
            <person name="Sugimoto N."/>
            <person name="Sugita M."/>
            <person name="Sumikawa N."/>
            <person name="Tanurdzic M."/>
            <person name="Theissen G."/>
            <person name="Ulvskov P."/>
            <person name="Wakazuki S."/>
            <person name="Weng J.K."/>
            <person name="Willats W.W."/>
            <person name="Wipf D."/>
            <person name="Wolf P.G."/>
            <person name="Yang L."/>
            <person name="Zimmer A.D."/>
            <person name="Zhu Q."/>
            <person name="Mitros T."/>
            <person name="Hellsten U."/>
            <person name="Loque D."/>
            <person name="Otillar R."/>
            <person name="Salamov A."/>
            <person name="Schmutz J."/>
            <person name="Shapiro H."/>
            <person name="Lindquist E."/>
            <person name="Lucas S."/>
            <person name="Rokhsar D."/>
            <person name="Grigoriev I.V."/>
        </authorList>
    </citation>
    <scope>NUCLEOTIDE SEQUENCE [LARGE SCALE GENOMIC DNA]</scope>
</reference>
<feature type="transmembrane region" description="Helical" evidence="12">
    <location>
        <begin position="162"/>
        <end position="184"/>
    </location>
</feature>
<dbReference type="GO" id="GO:0016020">
    <property type="term" value="C:membrane"/>
    <property type="evidence" value="ECO:0000318"/>
    <property type="project" value="GO_Central"/>
</dbReference>
<dbReference type="Gramene" id="EFJ29427">
    <property type="protein sequence ID" value="EFJ29427"/>
    <property type="gene ID" value="SELMODRAFT_440786"/>
</dbReference>
<keyword evidence="6" id="KW-0256">Endoplasmic reticulum</keyword>
<organism evidence="14">
    <name type="scientific">Selaginella moellendorffii</name>
    <name type="common">Spikemoss</name>
    <dbReference type="NCBI Taxonomy" id="88036"/>
    <lineage>
        <taxon>Eukaryota</taxon>
        <taxon>Viridiplantae</taxon>
        <taxon>Streptophyta</taxon>
        <taxon>Embryophyta</taxon>
        <taxon>Tracheophyta</taxon>
        <taxon>Lycopodiopsida</taxon>
        <taxon>Selaginellales</taxon>
        <taxon>Selaginellaceae</taxon>
        <taxon>Selaginella</taxon>
    </lineage>
</organism>
<dbReference type="GO" id="GO:0031204">
    <property type="term" value="P:post-translational protein targeting to membrane, translocation"/>
    <property type="evidence" value="ECO:0000318"/>
    <property type="project" value="GO_Central"/>
</dbReference>
<evidence type="ECO:0000256" key="11">
    <source>
        <dbReference type="SAM" id="MobiDB-lite"/>
    </source>
</evidence>
<comment type="similarity">
    <text evidence="2">Belongs to the SEC62 family.</text>
</comment>
<dbReference type="InParanoid" id="D8REE3"/>
<evidence type="ECO:0000256" key="4">
    <source>
        <dbReference type="ARBA" id="ARBA00022448"/>
    </source>
</evidence>
<dbReference type="PANTHER" id="PTHR12443">
    <property type="entry name" value="TRANSLOCATION PROTEIN SEC62"/>
    <property type="match status" value="1"/>
</dbReference>
<evidence type="ECO:0000256" key="12">
    <source>
        <dbReference type="SAM" id="Phobius"/>
    </source>
</evidence>
<dbReference type="PANTHER" id="PTHR12443:SF9">
    <property type="entry name" value="TRANSLOCATION PROTEIN SEC62"/>
    <property type="match status" value="1"/>
</dbReference>
<feature type="compositionally biased region" description="Basic and acidic residues" evidence="11">
    <location>
        <begin position="313"/>
        <end position="328"/>
    </location>
</feature>
<dbReference type="OrthoDB" id="200187at2759"/>
<evidence type="ECO:0000256" key="10">
    <source>
        <dbReference type="ARBA" id="ARBA00023136"/>
    </source>
</evidence>
<gene>
    <name evidence="13" type="ORF">SELMODRAFT_440786</name>
</gene>
<dbReference type="GO" id="GO:0005783">
    <property type="term" value="C:endoplasmic reticulum"/>
    <property type="evidence" value="ECO:0000318"/>
    <property type="project" value="GO_Central"/>
</dbReference>
<keyword evidence="9" id="KW-0811">Translocation</keyword>
<dbReference type="FunCoup" id="D8REE3">
    <property type="interactions" value="971"/>
</dbReference>
<dbReference type="InterPro" id="IPR004728">
    <property type="entry name" value="Sec62"/>
</dbReference>
<feature type="transmembrane region" description="Helical" evidence="12">
    <location>
        <begin position="137"/>
        <end position="156"/>
    </location>
</feature>
<protein>
    <recommendedName>
        <fullName evidence="3">Translocation protein SEC62</fullName>
    </recommendedName>
</protein>
<dbReference type="AlphaFoldDB" id="D8REE3"/>
<evidence type="ECO:0000256" key="7">
    <source>
        <dbReference type="ARBA" id="ARBA00022927"/>
    </source>
</evidence>
<dbReference type="eggNOG" id="KOG2927">
    <property type="taxonomic scope" value="Eukaryota"/>
</dbReference>
<evidence type="ECO:0000256" key="3">
    <source>
        <dbReference type="ARBA" id="ARBA00021257"/>
    </source>
</evidence>
<evidence type="ECO:0000256" key="1">
    <source>
        <dbReference type="ARBA" id="ARBA00004477"/>
    </source>
</evidence>